<dbReference type="Pfam" id="PF18374">
    <property type="entry name" value="Enolase_like_N"/>
    <property type="match status" value="1"/>
</dbReference>
<proteinExistence type="predicted"/>
<dbReference type="PANTHER" id="PTHR48073">
    <property type="entry name" value="O-SUCCINYLBENZOATE SYNTHASE-RELATED"/>
    <property type="match status" value="1"/>
</dbReference>
<dbReference type="SFLD" id="SFLDF00009">
    <property type="entry name" value="o-succinylbenzoate_synthase"/>
    <property type="match status" value="1"/>
</dbReference>
<sequence length="331" mass="36713">MTSTFALRDIFRDSVVVAIPTKTDFRGVSVREALIFRGSSGWSEFAPFVEYTATEAAHWLRAAIEGAYIPWPELKRTSISINATLPRIAPEAVKSFLLNYPGCTTIKMKVNDFESDADRLEAVIDEVPDAKIRLDINGGWTLTQARKYLHEYFLRFGSVFEYIEQPCENLEDLAILKSEVPMKIAVDESIRKFIGSDFTSISDFADIAIMKWAPSGGITDARKIISDIGLPTVISSAVDTGIGITHGLALAASLDSLEYACGLGTTALLVEDIVKPSPRPINGVIELKRVEPNPELLAKYQASPERVAWWENRVIEVWENALSEEVKGWVN</sequence>
<evidence type="ECO:0000313" key="4">
    <source>
        <dbReference type="EMBL" id="CAB4713822.1"/>
    </source>
</evidence>
<dbReference type="PANTHER" id="PTHR48073:SF2">
    <property type="entry name" value="O-SUCCINYLBENZOATE SYNTHASE"/>
    <property type="match status" value="1"/>
</dbReference>
<dbReference type="Pfam" id="PF13378">
    <property type="entry name" value="MR_MLE_C"/>
    <property type="match status" value="1"/>
</dbReference>
<dbReference type="EMBL" id="CAEZSC010000019">
    <property type="protein sequence ID" value="CAB4532508.1"/>
    <property type="molecule type" value="Genomic_DNA"/>
</dbReference>
<name>A0A6J6QSW4_9ZZZZ</name>
<dbReference type="SFLD" id="SFLDS00001">
    <property type="entry name" value="Enolase"/>
    <property type="match status" value="1"/>
</dbReference>
<evidence type="ECO:0000259" key="2">
    <source>
        <dbReference type="SMART" id="SM00922"/>
    </source>
</evidence>
<dbReference type="SFLD" id="SFLDG00180">
    <property type="entry name" value="muconate_cycloisomerase"/>
    <property type="match status" value="1"/>
</dbReference>
<protein>
    <submittedName>
        <fullName evidence="4">Unannotated protein</fullName>
    </submittedName>
</protein>
<keyword evidence="1" id="KW-0479">Metal-binding</keyword>
<dbReference type="Gene3D" id="3.20.20.120">
    <property type="entry name" value="Enolase-like C-terminal domain"/>
    <property type="match status" value="1"/>
</dbReference>
<dbReference type="InterPro" id="IPR013342">
    <property type="entry name" value="Mandelate_racemase_C"/>
</dbReference>
<dbReference type="SMART" id="SM00922">
    <property type="entry name" value="MR_MLE"/>
    <property type="match status" value="1"/>
</dbReference>
<evidence type="ECO:0000256" key="1">
    <source>
        <dbReference type="ARBA" id="ARBA00022723"/>
    </source>
</evidence>
<dbReference type="SUPFAM" id="SSF51604">
    <property type="entry name" value="Enolase C-terminal domain-like"/>
    <property type="match status" value="1"/>
</dbReference>
<gene>
    <name evidence="3" type="ORF">UFOPK1380_00472</name>
    <name evidence="4" type="ORF">UFOPK2689_00101</name>
</gene>
<accession>A0A6J6QSW4</accession>
<feature type="domain" description="Mandelate racemase/muconate lactonizing enzyme C-terminal" evidence="2">
    <location>
        <begin position="90"/>
        <end position="183"/>
    </location>
</feature>
<dbReference type="GO" id="GO:0046872">
    <property type="term" value="F:metal ion binding"/>
    <property type="evidence" value="ECO:0007669"/>
    <property type="project" value="UniProtKB-KW"/>
</dbReference>
<dbReference type="InterPro" id="IPR029065">
    <property type="entry name" value="Enolase_C-like"/>
</dbReference>
<dbReference type="NCBIfam" id="NF002782">
    <property type="entry name" value="PRK02901.1"/>
    <property type="match status" value="1"/>
</dbReference>
<dbReference type="AlphaFoldDB" id="A0A6J6QSW4"/>
<dbReference type="EMBL" id="CAEZYL010000002">
    <property type="protein sequence ID" value="CAB4713822.1"/>
    <property type="molecule type" value="Genomic_DNA"/>
</dbReference>
<dbReference type="CDD" id="cd03320">
    <property type="entry name" value="OSBS"/>
    <property type="match status" value="1"/>
</dbReference>
<dbReference type="InterPro" id="IPR036849">
    <property type="entry name" value="Enolase-like_C_sf"/>
</dbReference>
<evidence type="ECO:0000313" key="3">
    <source>
        <dbReference type="EMBL" id="CAB4532508.1"/>
    </source>
</evidence>
<organism evidence="4">
    <name type="scientific">freshwater metagenome</name>
    <dbReference type="NCBI Taxonomy" id="449393"/>
    <lineage>
        <taxon>unclassified sequences</taxon>
        <taxon>metagenomes</taxon>
        <taxon>ecological metagenomes</taxon>
    </lineage>
</organism>
<reference evidence="4" key="1">
    <citation type="submission" date="2020-05" db="EMBL/GenBank/DDBJ databases">
        <authorList>
            <person name="Chiriac C."/>
            <person name="Salcher M."/>
            <person name="Ghai R."/>
            <person name="Kavagutti S V."/>
        </authorList>
    </citation>
    <scope>NUCLEOTIDE SEQUENCE</scope>
</reference>